<accession>A0ABX0YBP2</accession>
<gene>
    <name evidence="1" type="ORF">HBH25_02270</name>
</gene>
<protein>
    <submittedName>
        <fullName evidence="1">Uncharacterized protein</fullName>
    </submittedName>
</protein>
<sequence>MARYVIHYTLDGQRRWDFAQLEHGTPQEALAALVLIHGQDQANSLGDIRVTKAL</sequence>
<evidence type="ECO:0000313" key="2">
    <source>
        <dbReference type="Proteomes" id="UP000746535"/>
    </source>
</evidence>
<reference evidence="1 2" key="1">
    <citation type="submission" date="2020-03" db="EMBL/GenBank/DDBJ databases">
        <authorList>
            <person name="Wang L."/>
            <person name="He N."/>
            <person name="Li Y."/>
            <person name="Fang Y."/>
            <person name="Zhang F."/>
        </authorList>
    </citation>
    <scope>NUCLEOTIDE SEQUENCE [LARGE SCALE GENOMIC DNA]</scope>
    <source>
        <strain evidence="2">hsmgli-8</strain>
    </source>
</reference>
<dbReference type="EMBL" id="JAAVJI010000001">
    <property type="protein sequence ID" value="NJO99691.1"/>
    <property type="molecule type" value="Genomic_DNA"/>
</dbReference>
<evidence type="ECO:0000313" key="1">
    <source>
        <dbReference type="EMBL" id="NJO99691.1"/>
    </source>
</evidence>
<name>A0ABX0YBP2_9PSED</name>
<keyword evidence="2" id="KW-1185">Reference proteome</keyword>
<proteinExistence type="predicted"/>
<comment type="caution">
    <text evidence="1">The sequence shown here is derived from an EMBL/GenBank/DDBJ whole genome shotgun (WGS) entry which is preliminary data.</text>
</comment>
<organism evidence="1 2">
    <name type="scientific">Pseudomonas quercus</name>
    <dbReference type="NCBI Taxonomy" id="2722792"/>
    <lineage>
        <taxon>Bacteria</taxon>
        <taxon>Pseudomonadati</taxon>
        <taxon>Pseudomonadota</taxon>
        <taxon>Gammaproteobacteria</taxon>
        <taxon>Pseudomonadales</taxon>
        <taxon>Pseudomonadaceae</taxon>
        <taxon>Pseudomonas</taxon>
    </lineage>
</organism>
<dbReference type="Proteomes" id="UP000746535">
    <property type="component" value="Unassembled WGS sequence"/>
</dbReference>
<dbReference type="RefSeq" id="WP_168081071.1">
    <property type="nucleotide sequence ID" value="NZ_JAAVJI010000001.1"/>
</dbReference>